<feature type="domain" description="BppU N-terminal" evidence="1">
    <location>
        <begin position="3"/>
        <end position="141"/>
    </location>
</feature>
<dbReference type="Pfam" id="PF10651">
    <property type="entry name" value="BppU_N"/>
    <property type="match status" value="1"/>
</dbReference>
<dbReference type="InterPro" id="IPR018913">
    <property type="entry name" value="BppU_N"/>
</dbReference>
<reference evidence="2" key="1">
    <citation type="submission" date="2023-06" db="EMBL/GenBank/DDBJ databases">
        <title>Comparative genomics of Bacillaceae isolates and their secondary metabolite potential.</title>
        <authorList>
            <person name="Song L."/>
            <person name="Nielsen L.J."/>
            <person name="Mohite O."/>
            <person name="Xu X."/>
            <person name="Weber T."/>
            <person name="Kovacs A.T."/>
        </authorList>
    </citation>
    <scope>NUCLEOTIDE SEQUENCE</scope>
    <source>
        <strain evidence="2">G1S1</strain>
    </source>
</reference>
<dbReference type="Gene3D" id="2.60.40.3350">
    <property type="match status" value="1"/>
</dbReference>
<proteinExistence type="predicted"/>
<evidence type="ECO:0000313" key="2">
    <source>
        <dbReference type="EMBL" id="MDM5285526.1"/>
    </source>
</evidence>
<accession>A0AAJ1QPS1</accession>
<organism evidence="2 3">
    <name type="scientific">Peribacillus frigoritolerans</name>
    <dbReference type="NCBI Taxonomy" id="450367"/>
    <lineage>
        <taxon>Bacteria</taxon>
        <taxon>Bacillati</taxon>
        <taxon>Bacillota</taxon>
        <taxon>Bacilli</taxon>
        <taxon>Bacillales</taxon>
        <taxon>Bacillaceae</taxon>
        <taxon>Peribacillus</taxon>
    </lineage>
</organism>
<dbReference type="RefSeq" id="WP_289350493.1">
    <property type="nucleotide sequence ID" value="NZ_JAUCFI010000003.1"/>
</dbReference>
<dbReference type="EMBL" id="JAUCFI010000003">
    <property type="protein sequence ID" value="MDM5285526.1"/>
    <property type="molecule type" value="Genomic_DNA"/>
</dbReference>
<comment type="caution">
    <text evidence="2">The sequence shown here is derived from an EMBL/GenBank/DDBJ whole genome shotgun (WGS) entry which is preliminary data.</text>
</comment>
<gene>
    <name evidence="2" type="ORF">QUF85_19805</name>
</gene>
<evidence type="ECO:0000259" key="1">
    <source>
        <dbReference type="Pfam" id="PF10651"/>
    </source>
</evidence>
<dbReference type="Proteomes" id="UP001238973">
    <property type="component" value="Unassembled WGS sequence"/>
</dbReference>
<sequence>MFKNFDITVDTTKGVKKRANTIITNDSKTIKSSITIIQSGEPVYLTGSTVRLSVKNQDKKTVFQDCTIIDAANGKCEITFDTQVYIVPGLHLEEVMNHFTADKLYVTCKVSNTANKGILDEGPFKSTNEFQSINRVIEDVKGIVVDLWDNEAGIDAQAESDLEVMAVQLVEL</sequence>
<name>A0AAJ1QPS1_9BACI</name>
<evidence type="ECO:0000313" key="3">
    <source>
        <dbReference type="Proteomes" id="UP001238973"/>
    </source>
</evidence>
<dbReference type="AlphaFoldDB" id="A0AAJ1QPS1"/>
<protein>
    <submittedName>
        <fullName evidence="2">BppU family phage baseplate upper protein</fullName>
    </submittedName>
</protein>